<accession>A0A6G8QFS1</accession>
<organism evidence="2 3">
    <name type="scientific">Rubrobacter tropicus</name>
    <dbReference type="NCBI Taxonomy" id="2653851"/>
    <lineage>
        <taxon>Bacteria</taxon>
        <taxon>Bacillati</taxon>
        <taxon>Actinomycetota</taxon>
        <taxon>Rubrobacteria</taxon>
        <taxon>Rubrobacterales</taxon>
        <taxon>Rubrobacteraceae</taxon>
        <taxon>Rubrobacter</taxon>
    </lineage>
</organism>
<feature type="compositionally biased region" description="Basic and acidic residues" evidence="1">
    <location>
        <begin position="134"/>
        <end position="148"/>
    </location>
</feature>
<keyword evidence="2" id="KW-0614">Plasmid</keyword>
<feature type="compositionally biased region" description="Basic and acidic residues" evidence="1">
    <location>
        <begin position="84"/>
        <end position="102"/>
    </location>
</feature>
<dbReference type="AlphaFoldDB" id="A0A6G8QFS1"/>
<dbReference type="Proteomes" id="UP000501452">
    <property type="component" value="Plasmid unnamed1"/>
</dbReference>
<feature type="region of interest" description="Disordered" evidence="1">
    <location>
        <begin position="83"/>
        <end position="102"/>
    </location>
</feature>
<keyword evidence="3" id="KW-1185">Reference proteome</keyword>
<evidence type="ECO:0000256" key="1">
    <source>
        <dbReference type="SAM" id="MobiDB-lite"/>
    </source>
</evidence>
<evidence type="ECO:0000313" key="2">
    <source>
        <dbReference type="EMBL" id="QIN85339.1"/>
    </source>
</evidence>
<protein>
    <submittedName>
        <fullName evidence="2">Uncharacterized protein</fullName>
    </submittedName>
</protein>
<dbReference type="KEGG" id="rub:GBA63_21715"/>
<reference evidence="2 3" key="1">
    <citation type="submission" date="2019-10" db="EMBL/GenBank/DDBJ databases">
        <title>Rubrobacter sp nov SCSIO 52090 isolated from a deep-sea sediment in the South China Sea.</title>
        <authorList>
            <person name="Chen R.W."/>
        </authorList>
    </citation>
    <scope>NUCLEOTIDE SEQUENCE [LARGE SCALE GENOMIC DNA]</scope>
    <source>
        <strain evidence="2 3">SCSIO 52909</strain>
        <plasmid evidence="2 3">unnamed1</plasmid>
    </source>
</reference>
<feature type="region of interest" description="Disordered" evidence="1">
    <location>
        <begin position="125"/>
        <end position="148"/>
    </location>
</feature>
<evidence type="ECO:0000313" key="3">
    <source>
        <dbReference type="Proteomes" id="UP000501452"/>
    </source>
</evidence>
<geneLocation type="plasmid" evidence="2 3">
    <name>unnamed1</name>
</geneLocation>
<dbReference type="RefSeq" id="WP_166180546.1">
    <property type="nucleotide sequence ID" value="NZ_CP045120.1"/>
</dbReference>
<name>A0A6G8QFS1_9ACTN</name>
<gene>
    <name evidence="2" type="ORF">GBA63_21715</name>
</gene>
<dbReference type="EMBL" id="CP045120">
    <property type="protein sequence ID" value="QIN85339.1"/>
    <property type="molecule type" value="Genomic_DNA"/>
</dbReference>
<sequence length="148" mass="16656">MSVFDPYVERFVPGRVIDNTGGNDNEGPVTSVVGETFYVSYVVLRDPSDTEDPDADPEVEIIHQEEHGTPYEAGKAFGRMRALAPERKKERPPSEAEADPIERLAWEQDVDRARMDLARMQVAMENNPEMSAEEIIRAGLDRPPSDRL</sequence>
<proteinExistence type="predicted"/>